<gene>
    <name evidence="2" type="ORF">UFOPK2872_00503</name>
</gene>
<reference evidence="2" key="1">
    <citation type="submission" date="2020-05" db="EMBL/GenBank/DDBJ databases">
        <authorList>
            <person name="Chiriac C."/>
            <person name="Salcher M."/>
            <person name="Ghai R."/>
            <person name="Kavagutti S V."/>
        </authorList>
    </citation>
    <scope>NUCLEOTIDE SEQUENCE</scope>
</reference>
<evidence type="ECO:0000313" key="2">
    <source>
        <dbReference type="EMBL" id="CAB4761097.1"/>
    </source>
</evidence>
<accession>A0A6J6URH6</accession>
<feature type="compositionally biased region" description="Polar residues" evidence="1">
    <location>
        <begin position="12"/>
        <end position="34"/>
    </location>
</feature>
<organism evidence="2">
    <name type="scientific">freshwater metagenome</name>
    <dbReference type="NCBI Taxonomy" id="449393"/>
    <lineage>
        <taxon>unclassified sequences</taxon>
        <taxon>metagenomes</taxon>
        <taxon>ecological metagenomes</taxon>
    </lineage>
</organism>
<evidence type="ECO:0000256" key="1">
    <source>
        <dbReference type="SAM" id="MobiDB-lite"/>
    </source>
</evidence>
<protein>
    <submittedName>
        <fullName evidence="2">Unannotated protein</fullName>
    </submittedName>
</protein>
<feature type="region of interest" description="Disordered" evidence="1">
    <location>
        <begin position="1"/>
        <end position="40"/>
    </location>
</feature>
<sequence>MNSRLPDCAFTRTLSPKTKSPLSAEALSSTTSVGPTARRPSSIFHKPTMLDAAMPPNVGGPLSAPSGVPSLPMIRANPWMSPTASFTPGTASTVSSASIGVLERCSPPKSTSTKLEERTYASTSRKTSENNRSNVLFSVSEKMYVPDRKLVPKIMANEVSMSRPLRASVIFNDSRNMLIILRGASSSRARDLALARSFRPQSCRPSETQFGRRNLLQPHRA</sequence>
<dbReference type="EMBL" id="CAEZZM010000042">
    <property type="protein sequence ID" value="CAB4761097.1"/>
    <property type="molecule type" value="Genomic_DNA"/>
</dbReference>
<proteinExistence type="predicted"/>
<dbReference type="AlphaFoldDB" id="A0A6J6URH6"/>
<name>A0A6J6URH6_9ZZZZ</name>